<organism evidence="5 6">
    <name type="scientific">Anopheles christyi</name>
    <dbReference type="NCBI Taxonomy" id="43041"/>
    <lineage>
        <taxon>Eukaryota</taxon>
        <taxon>Metazoa</taxon>
        <taxon>Ecdysozoa</taxon>
        <taxon>Arthropoda</taxon>
        <taxon>Hexapoda</taxon>
        <taxon>Insecta</taxon>
        <taxon>Pterygota</taxon>
        <taxon>Neoptera</taxon>
        <taxon>Endopterygota</taxon>
        <taxon>Diptera</taxon>
        <taxon>Nematocera</taxon>
        <taxon>Culicoidea</taxon>
        <taxon>Culicidae</taxon>
        <taxon>Anophelinae</taxon>
        <taxon>Anopheles</taxon>
    </lineage>
</organism>
<dbReference type="PROSITE" id="PS50089">
    <property type="entry name" value="ZF_RING_2"/>
    <property type="match status" value="1"/>
</dbReference>
<dbReference type="PANTHER" id="PTHR46569:SF1">
    <property type="entry name" value="E3 UBIQUITIN-PROTEIN LIGASE RFWD3-RELATED"/>
    <property type="match status" value="1"/>
</dbReference>
<dbReference type="SUPFAM" id="SSF57850">
    <property type="entry name" value="RING/U-box"/>
    <property type="match status" value="1"/>
</dbReference>
<dbReference type="GO" id="GO:0005634">
    <property type="term" value="C:nucleus"/>
    <property type="evidence" value="ECO:0007669"/>
    <property type="project" value="TreeGrafter"/>
</dbReference>
<dbReference type="GO" id="GO:0061630">
    <property type="term" value="F:ubiquitin protein ligase activity"/>
    <property type="evidence" value="ECO:0007669"/>
    <property type="project" value="TreeGrafter"/>
</dbReference>
<reference evidence="6" key="1">
    <citation type="submission" date="2013-03" db="EMBL/GenBank/DDBJ databases">
        <title>The Genome Sequence of Anopheles christyi ACHKN1017.</title>
        <authorList>
            <consortium name="The Broad Institute Genomics Platform"/>
            <person name="Neafsey D.E."/>
            <person name="Besansky N."/>
            <person name="Walker B."/>
            <person name="Young S.K."/>
            <person name="Zeng Q."/>
            <person name="Gargeya S."/>
            <person name="Fitzgerald M."/>
            <person name="Haas B."/>
            <person name="Abouelleil A."/>
            <person name="Allen A.W."/>
            <person name="Alvarado L."/>
            <person name="Arachchi H.M."/>
            <person name="Berlin A.M."/>
            <person name="Chapman S.B."/>
            <person name="Gainer-Dewar J."/>
            <person name="Goldberg J."/>
            <person name="Griggs A."/>
            <person name="Gujja S."/>
            <person name="Hansen M."/>
            <person name="Howarth C."/>
            <person name="Imamovic A."/>
            <person name="Ireland A."/>
            <person name="Larimer J."/>
            <person name="McCowan C."/>
            <person name="Murphy C."/>
            <person name="Pearson M."/>
            <person name="Poon T.W."/>
            <person name="Priest M."/>
            <person name="Roberts A."/>
            <person name="Saif S."/>
            <person name="Shea T."/>
            <person name="Sisk P."/>
            <person name="Sykes S."/>
            <person name="Wortman J."/>
            <person name="Nusbaum C."/>
            <person name="Birren B."/>
        </authorList>
    </citation>
    <scope>NUCLEOTIDE SEQUENCE [LARGE SCALE GENOMIC DNA]</scope>
    <source>
        <strain evidence="6">ACHKN1017</strain>
    </source>
</reference>
<dbReference type="InterPro" id="IPR001841">
    <property type="entry name" value="Znf_RING"/>
</dbReference>
<dbReference type="GO" id="GO:0090734">
    <property type="term" value="C:site of DNA damage"/>
    <property type="evidence" value="ECO:0007669"/>
    <property type="project" value="TreeGrafter"/>
</dbReference>
<dbReference type="PANTHER" id="PTHR46569">
    <property type="entry name" value="E3 UBIQUITIN-PROTEIN LIGASE TRAIP"/>
    <property type="match status" value="1"/>
</dbReference>
<dbReference type="InterPro" id="IPR013083">
    <property type="entry name" value="Znf_RING/FYVE/PHD"/>
</dbReference>
<reference evidence="5" key="2">
    <citation type="submission" date="2020-05" db="UniProtKB">
        <authorList>
            <consortium name="EnsemblMetazoa"/>
        </authorList>
    </citation>
    <scope>IDENTIFICATION</scope>
    <source>
        <strain evidence="5">ACHKN1017</strain>
    </source>
</reference>
<evidence type="ECO:0000256" key="1">
    <source>
        <dbReference type="ARBA" id="ARBA00022771"/>
    </source>
</evidence>
<dbReference type="GO" id="GO:0008270">
    <property type="term" value="F:zinc ion binding"/>
    <property type="evidence" value="ECO:0007669"/>
    <property type="project" value="UniProtKB-KW"/>
</dbReference>
<dbReference type="STRING" id="43041.A0A182KAW9"/>
<evidence type="ECO:0000313" key="5">
    <source>
        <dbReference type="EnsemblMetazoa" id="ACHR007906-PA"/>
    </source>
</evidence>
<proteinExistence type="predicted"/>
<dbReference type="Proteomes" id="UP000075881">
    <property type="component" value="Unassembled WGS sequence"/>
</dbReference>
<dbReference type="GO" id="GO:0016567">
    <property type="term" value="P:protein ubiquitination"/>
    <property type="evidence" value="ECO:0007669"/>
    <property type="project" value="TreeGrafter"/>
</dbReference>
<accession>A0A182KAW9</accession>
<name>A0A182KAW9_9DIPT</name>
<keyword evidence="6" id="KW-1185">Reference proteome</keyword>
<dbReference type="AlphaFoldDB" id="A0A182KAW9"/>
<dbReference type="SMART" id="SM00184">
    <property type="entry name" value="RING"/>
    <property type="match status" value="1"/>
</dbReference>
<keyword evidence="1 3" id="KW-0479">Metal-binding</keyword>
<protein>
    <submittedName>
        <fullName evidence="5">RING-type domain-containing protein</fullName>
    </submittedName>
</protein>
<evidence type="ECO:0000256" key="3">
    <source>
        <dbReference type="PROSITE-ProRule" id="PRU00175"/>
    </source>
</evidence>
<dbReference type="Gene3D" id="3.30.40.10">
    <property type="entry name" value="Zinc/RING finger domain, C3HC4 (zinc finger)"/>
    <property type="match status" value="1"/>
</dbReference>
<feature type="domain" description="RING-type" evidence="4">
    <location>
        <begin position="5"/>
        <end position="46"/>
    </location>
</feature>
<dbReference type="EnsemblMetazoa" id="ACHR007906-RA">
    <property type="protein sequence ID" value="ACHR007906-PA"/>
    <property type="gene ID" value="ACHR007906"/>
</dbReference>
<evidence type="ECO:0000259" key="4">
    <source>
        <dbReference type="PROSITE" id="PS50089"/>
    </source>
</evidence>
<dbReference type="Pfam" id="PF13639">
    <property type="entry name" value="zf-RING_2"/>
    <property type="match status" value="1"/>
</dbReference>
<dbReference type="GO" id="GO:0031297">
    <property type="term" value="P:replication fork processing"/>
    <property type="evidence" value="ECO:0007669"/>
    <property type="project" value="TreeGrafter"/>
</dbReference>
<dbReference type="InterPro" id="IPR052639">
    <property type="entry name" value="TRAIP_ubiq-protein_ligase"/>
</dbReference>
<keyword evidence="2" id="KW-0862">Zinc</keyword>
<evidence type="ECO:0000313" key="6">
    <source>
        <dbReference type="Proteomes" id="UP000075881"/>
    </source>
</evidence>
<sequence length="152" mass="17313">MELSCSVCSELYVPSVHVVTTPCGHLFHNDCILPWLERSRTCPECRAECTATALIKVHFNVTANLERNTTLLVEKLNKLTTKLDEQVEALRKIEKRTDKCVERQSMMVDTLQLLLDEIRTQSTCIRDLENKMDDCTVGLGDFLTNMFDTSTV</sequence>
<dbReference type="VEuPathDB" id="VectorBase:ACHR007906"/>
<keyword evidence="1 3" id="KW-0863">Zinc-finger</keyword>
<evidence type="ECO:0000256" key="2">
    <source>
        <dbReference type="ARBA" id="ARBA00022833"/>
    </source>
</evidence>